<dbReference type="HOGENOM" id="CLU_053152_4_2_4"/>
<keyword evidence="3 7" id="KW-0812">Transmembrane</keyword>
<dbReference type="AlphaFoldDB" id="B1XYB7"/>
<reference evidence="9 10" key="1">
    <citation type="submission" date="2008-03" db="EMBL/GenBank/DDBJ databases">
        <title>Complete sequence of Leptothrix cholodnii SP-6.</title>
        <authorList>
            <consortium name="US DOE Joint Genome Institute"/>
            <person name="Copeland A."/>
            <person name="Lucas S."/>
            <person name="Lapidus A."/>
            <person name="Glavina del Rio T."/>
            <person name="Dalin E."/>
            <person name="Tice H."/>
            <person name="Bruce D."/>
            <person name="Goodwin L."/>
            <person name="Pitluck S."/>
            <person name="Chertkov O."/>
            <person name="Brettin T."/>
            <person name="Detter J.C."/>
            <person name="Han C."/>
            <person name="Kuske C.R."/>
            <person name="Schmutz J."/>
            <person name="Larimer F."/>
            <person name="Land M."/>
            <person name="Hauser L."/>
            <person name="Kyrpides N."/>
            <person name="Lykidis A."/>
            <person name="Emerson D."/>
            <person name="Richardson P."/>
        </authorList>
    </citation>
    <scope>NUCLEOTIDE SEQUENCE [LARGE SCALE GENOMIC DNA]</scope>
    <source>
        <strain evidence="10">ATCC 51168 / LMG 8142 / SP-6</strain>
    </source>
</reference>
<evidence type="ECO:0000256" key="4">
    <source>
        <dbReference type="ARBA" id="ARBA00022989"/>
    </source>
</evidence>
<dbReference type="RefSeq" id="WP_012347916.1">
    <property type="nucleotide sequence ID" value="NC_010524.1"/>
</dbReference>
<keyword evidence="10" id="KW-1185">Reference proteome</keyword>
<evidence type="ECO:0000259" key="8">
    <source>
        <dbReference type="Pfam" id="PF06271"/>
    </source>
</evidence>
<keyword evidence="2" id="KW-1003">Cell membrane</keyword>
<evidence type="ECO:0000313" key="10">
    <source>
        <dbReference type="Proteomes" id="UP000001693"/>
    </source>
</evidence>
<dbReference type="InterPro" id="IPR051791">
    <property type="entry name" value="Pra-immunoreactive"/>
</dbReference>
<evidence type="ECO:0000313" key="9">
    <source>
        <dbReference type="EMBL" id="ACB35162.1"/>
    </source>
</evidence>
<dbReference type="PANTHER" id="PTHR36115:SF10">
    <property type="entry name" value="RDD DOMAIN-CONTAINING PROTEIN"/>
    <property type="match status" value="1"/>
</dbReference>
<organism evidence="9 10">
    <name type="scientific">Leptothrix cholodnii (strain ATCC 51168 / LMG 8142 / SP-6)</name>
    <name type="common">Leptothrix discophora (strain SP-6)</name>
    <dbReference type="NCBI Taxonomy" id="395495"/>
    <lineage>
        <taxon>Bacteria</taxon>
        <taxon>Pseudomonadati</taxon>
        <taxon>Pseudomonadota</taxon>
        <taxon>Betaproteobacteria</taxon>
        <taxon>Burkholderiales</taxon>
        <taxon>Sphaerotilaceae</taxon>
        <taxon>Leptothrix</taxon>
    </lineage>
</organism>
<feature type="region of interest" description="Disordered" evidence="6">
    <location>
        <begin position="1"/>
        <end position="20"/>
    </location>
</feature>
<dbReference type="eggNOG" id="COG1714">
    <property type="taxonomic scope" value="Bacteria"/>
</dbReference>
<feature type="transmembrane region" description="Helical" evidence="7">
    <location>
        <begin position="68"/>
        <end position="86"/>
    </location>
</feature>
<dbReference type="InterPro" id="IPR010432">
    <property type="entry name" value="RDD"/>
</dbReference>
<feature type="domain" description="RDD" evidence="8">
    <location>
        <begin position="26"/>
        <end position="173"/>
    </location>
</feature>
<sequence>MNPVNLAGEPSGTARTENTPAAANIPTLRRRLAAMVYEGVLLFGVVMIAGFVYSVLTQQRHALAGRHGMQAFMFVVLGVYFSWFWARGRQTVAMKTWQLHLQTASGEDVSQTRAAARYLLSWLWFLPALLVAELAGWHSSRDVSGALIVGVLAYAGLSWWMPQRQFLHDRLCGTRLVHLPRAARSR</sequence>
<keyword evidence="5 7" id="KW-0472">Membrane</keyword>
<dbReference type="PANTHER" id="PTHR36115">
    <property type="entry name" value="PROLINE-RICH ANTIGEN HOMOLOG-RELATED"/>
    <property type="match status" value="1"/>
</dbReference>
<dbReference type="EMBL" id="CP001013">
    <property type="protein sequence ID" value="ACB35162.1"/>
    <property type="molecule type" value="Genomic_DNA"/>
</dbReference>
<feature type="transmembrane region" description="Helical" evidence="7">
    <location>
        <begin position="143"/>
        <end position="161"/>
    </location>
</feature>
<gene>
    <name evidence="9" type="ordered locus">Lcho_2897</name>
</gene>
<accession>B1XYB7</accession>
<evidence type="ECO:0000256" key="3">
    <source>
        <dbReference type="ARBA" id="ARBA00022692"/>
    </source>
</evidence>
<feature type="transmembrane region" description="Helical" evidence="7">
    <location>
        <begin position="118"/>
        <end position="137"/>
    </location>
</feature>
<dbReference type="Pfam" id="PF06271">
    <property type="entry name" value="RDD"/>
    <property type="match status" value="1"/>
</dbReference>
<dbReference type="Proteomes" id="UP000001693">
    <property type="component" value="Chromosome"/>
</dbReference>
<comment type="subcellular location">
    <subcellularLocation>
        <location evidence="1">Cell membrane</location>
        <topology evidence="1">Multi-pass membrane protein</topology>
    </subcellularLocation>
</comment>
<proteinExistence type="predicted"/>
<keyword evidence="4 7" id="KW-1133">Transmembrane helix</keyword>
<evidence type="ECO:0000256" key="5">
    <source>
        <dbReference type="ARBA" id="ARBA00023136"/>
    </source>
</evidence>
<dbReference type="KEGG" id="lch:Lcho_2897"/>
<evidence type="ECO:0000256" key="7">
    <source>
        <dbReference type="SAM" id="Phobius"/>
    </source>
</evidence>
<dbReference type="STRING" id="395495.Lcho_2897"/>
<name>B1XYB7_LEPCP</name>
<feature type="transmembrane region" description="Helical" evidence="7">
    <location>
        <begin position="35"/>
        <end position="56"/>
    </location>
</feature>
<evidence type="ECO:0000256" key="6">
    <source>
        <dbReference type="SAM" id="MobiDB-lite"/>
    </source>
</evidence>
<protein>
    <submittedName>
        <fullName evidence="9">RDD domain containing protein</fullName>
    </submittedName>
</protein>
<dbReference type="GO" id="GO:0005886">
    <property type="term" value="C:plasma membrane"/>
    <property type="evidence" value="ECO:0007669"/>
    <property type="project" value="UniProtKB-SubCell"/>
</dbReference>
<evidence type="ECO:0000256" key="1">
    <source>
        <dbReference type="ARBA" id="ARBA00004651"/>
    </source>
</evidence>
<evidence type="ECO:0000256" key="2">
    <source>
        <dbReference type="ARBA" id="ARBA00022475"/>
    </source>
</evidence>
<dbReference type="OrthoDB" id="5298807at2"/>